<organism evidence="1 2">
    <name type="scientific">Panagrolaimus sp. JU765</name>
    <dbReference type="NCBI Taxonomy" id="591449"/>
    <lineage>
        <taxon>Eukaryota</taxon>
        <taxon>Metazoa</taxon>
        <taxon>Ecdysozoa</taxon>
        <taxon>Nematoda</taxon>
        <taxon>Chromadorea</taxon>
        <taxon>Rhabditida</taxon>
        <taxon>Tylenchina</taxon>
        <taxon>Panagrolaimomorpha</taxon>
        <taxon>Panagrolaimoidea</taxon>
        <taxon>Panagrolaimidae</taxon>
        <taxon>Panagrolaimus</taxon>
    </lineage>
</organism>
<protein>
    <submittedName>
        <fullName evidence="2">C3H1-type domain-containing protein</fullName>
    </submittedName>
</protein>
<dbReference type="Proteomes" id="UP000887576">
    <property type="component" value="Unplaced"/>
</dbReference>
<proteinExistence type="predicted"/>
<accession>A0AC34Q862</accession>
<evidence type="ECO:0000313" key="2">
    <source>
        <dbReference type="WBParaSite" id="JU765_v2.g13931.t1"/>
    </source>
</evidence>
<dbReference type="WBParaSite" id="JU765_v2.g13931.t1">
    <property type="protein sequence ID" value="JU765_v2.g13931.t1"/>
    <property type="gene ID" value="JU765_v2.g13931"/>
</dbReference>
<name>A0AC34Q862_9BILA</name>
<evidence type="ECO:0000313" key="1">
    <source>
        <dbReference type="Proteomes" id="UP000887576"/>
    </source>
</evidence>
<reference evidence="2" key="1">
    <citation type="submission" date="2022-11" db="UniProtKB">
        <authorList>
            <consortium name="WormBaseParasite"/>
        </authorList>
    </citation>
    <scope>IDENTIFICATION</scope>
</reference>
<sequence>MVVNNETKHKLGIRARTFRFKVLSDVKNQTSNRGKISRNRPKSFRSFDRATKDLLIKRKDKQEIVENYSAKKPKSLLGKPPELCGYCKKPGHKIQICPKNLKKRR</sequence>